<evidence type="ECO:0000313" key="3">
    <source>
        <dbReference type="Proteomes" id="UP000737171"/>
    </source>
</evidence>
<keyword evidence="3" id="KW-1185">Reference proteome</keyword>
<reference evidence="2 3" key="1">
    <citation type="submission" date="2020-05" db="EMBL/GenBank/DDBJ databases">
        <title>Aquincola sp. isolate from soil.</title>
        <authorList>
            <person name="Han J."/>
            <person name="Kim D.-U."/>
        </authorList>
    </citation>
    <scope>NUCLEOTIDE SEQUENCE [LARGE SCALE GENOMIC DNA]</scope>
    <source>
        <strain evidence="2 3">S2</strain>
    </source>
</reference>
<accession>A0ABX2EJ96</accession>
<feature type="transmembrane region" description="Helical" evidence="1">
    <location>
        <begin position="59"/>
        <end position="81"/>
    </location>
</feature>
<evidence type="ECO:0000256" key="1">
    <source>
        <dbReference type="SAM" id="Phobius"/>
    </source>
</evidence>
<gene>
    <name evidence="2" type="ORF">HLB44_16770</name>
</gene>
<dbReference type="InterPro" id="IPR022064">
    <property type="entry name" value="DUF3619"/>
</dbReference>
<keyword evidence="1" id="KW-0812">Transmembrane</keyword>
<dbReference type="EMBL" id="JABRWJ010000005">
    <property type="protein sequence ID" value="NRF68647.1"/>
    <property type="molecule type" value="Genomic_DNA"/>
</dbReference>
<feature type="transmembrane region" description="Helical" evidence="1">
    <location>
        <begin position="87"/>
        <end position="106"/>
    </location>
</feature>
<dbReference type="Proteomes" id="UP000737171">
    <property type="component" value="Unassembled WGS sequence"/>
</dbReference>
<protein>
    <submittedName>
        <fullName evidence="2">DUF3619 family protein</fullName>
    </submittedName>
</protein>
<organism evidence="2 3">
    <name type="scientific">Pseudaquabacterium terrae</name>
    <dbReference type="NCBI Taxonomy" id="2732868"/>
    <lineage>
        <taxon>Bacteria</taxon>
        <taxon>Pseudomonadati</taxon>
        <taxon>Pseudomonadota</taxon>
        <taxon>Betaproteobacteria</taxon>
        <taxon>Burkholderiales</taxon>
        <taxon>Sphaerotilaceae</taxon>
        <taxon>Pseudaquabacterium</taxon>
    </lineage>
</organism>
<sequence length="149" mass="15992">MKNTLPSTTNLTSQREALEARVALRLAGRLSESAQHLPHDITERLRVARDRAVEHARQVRHAVAAAPAAVVVGRAGGAAVFGATPVWLRLASLMPLIVLIVGLVLIQQYHDYEQIAVAAEIDAALLSDELPPTAYGDPGFAEYLRSATP</sequence>
<name>A0ABX2EJ96_9BURK</name>
<keyword evidence="1" id="KW-1133">Transmembrane helix</keyword>
<proteinExistence type="predicted"/>
<evidence type="ECO:0000313" key="2">
    <source>
        <dbReference type="EMBL" id="NRF68647.1"/>
    </source>
</evidence>
<dbReference type="RefSeq" id="WP_173124564.1">
    <property type="nucleotide sequence ID" value="NZ_JABRWJ010000005.1"/>
</dbReference>
<dbReference type="Pfam" id="PF12279">
    <property type="entry name" value="DUF3619"/>
    <property type="match status" value="1"/>
</dbReference>
<keyword evidence="1" id="KW-0472">Membrane</keyword>
<comment type="caution">
    <text evidence="2">The sequence shown here is derived from an EMBL/GenBank/DDBJ whole genome shotgun (WGS) entry which is preliminary data.</text>
</comment>